<dbReference type="PANTHER" id="PTHR21580">
    <property type="entry name" value="SHIPPO-1-RELATED"/>
    <property type="match status" value="1"/>
</dbReference>
<dbReference type="Proteomes" id="UP000516988">
    <property type="component" value="Unassembled WGS sequence"/>
</dbReference>
<accession>A0A7K6WVY1</accession>
<dbReference type="AlphaFoldDB" id="A0A7K6WVY1"/>
<comment type="caution">
    <text evidence="1">The sequence shown here is derived from an EMBL/GenBank/DDBJ whole genome shotgun (WGS) entry which is preliminary data.</text>
</comment>
<reference evidence="1 2" key="1">
    <citation type="submission" date="2019-09" db="EMBL/GenBank/DDBJ databases">
        <title>Bird 10,000 Genomes (B10K) Project - Family phase.</title>
        <authorList>
            <person name="Zhang G."/>
        </authorList>
    </citation>
    <scope>NUCLEOTIDE SEQUENCE [LARGE SCALE GENOMIC DNA]</scope>
    <source>
        <strain evidence="1">OUT-0004</strain>
    </source>
</reference>
<proteinExistence type="predicted"/>
<keyword evidence="2" id="KW-1185">Reference proteome</keyword>
<dbReference type="EMBL" id="VZSC01017801">
    <property type="protein sequence ID" value="NWX51544.1"/>
    <property type="molecule type" value="Genomic_DNA"/>
</dbReference>
<dbReference type="InterPro" id="IPR010736">
    <property type="entry name" value="SHIPPO-rpt"/>
</dbReference>
<dbReference type="GO" id="GO:0005856">
    <property type="term" value="C:cytoskeleton"/>
    <property type="evidence" value="ECO:0007669"/>
    <property type="project" value="TreeGrafter"/>
</dbReference>
<sequence length="124" mass="13548">GDYSTDRAKKHVYKCAPAQSMAFRHKVVISNQPPGPGTHTLPRMMGPNTAYTHASPCYSIKGRSKRSSFAEDLSKTPGPAAFAKVHLDVYKKRAPTYTMGTKLRPVGERAVKPGPADYCLGQVR</sequence>
<dbReference type="OrthoDB" id="429991at2759"/>
<evidence type="ECO:0000313" key="1">
    <source>
        <dbReference type="EMBL" id="NWX51544.1"/>
    </source>
</evidence>
<gene>
    <name evidence="1" type="primary">Odf3_2</name>
    <name evidence="1" type="ORF">STECAR_R05283</name>
</gene>
<dbReference type="InterPro" id="IPR051291">
    <property type="entry name" value="CIMAP"/>
</dbReference>
<dbReference type="PANTHER" id="PTHR21580:SF28">
    <property type="entry name" value="BOREALIN N-TERMINAL DOMAIN-CONTAINING PROTEIN-RELATED"/>
    <property type="match status" value="1"/>
</dbReference>
<evidence type="ECO:0000313" key="2">
    <source>
        <dbReference type="Proteomes" id="UP000516988"/>
    </source>
</evidence>
<feature type="non-terminal residue" evidence="1">
    <location>
        <position position="1"/>
    </location>
</feature>
<organism evidence="1 2">
    <name type="scientific">Steatornis caripensis</name>
    <name type="common">Oilbird</name>
    <dbReference type="NCBI Taxonomy" id="48435"/>
    <lineage>
        <taxon>Eukaryota</taxon>
        <taxon>Metazoa</taxon>
        <taxon>Chordata</taxon>
        <taxon>Craniata</taxon>
        <taxon>Vertebrata</taxon>
        <taxon>Euteleostomi</taxon>
        <taxon>Archelosauria</taxon>
        <taxon>Archosauria</taxon>
        <taxon>Dinosauria</taxon>
        <taxon>Saurischia</taxon>
        <taxon>Theropoda</taxon>
        <taxon>Coelurosauria</taxon>
        <taxon>Aves</taxon>
        <taxon>Neognathae</taxon>
        <taxon>Neoaves</taxon>
        <taxon>Strisores</taxon>
        <taxon>Caprimulgiformes</taxon>
        <taxon>Steatornithidae</taxon>
        <taxon>Steatornis</taxon>
    </lineage>
</organism>
<protein>
    <submittedName>
        <fullName evidence="1">ODF3A protein</fullName>
    </submittedName>
</protein>
<name>A0A7K6WVY1_STECA</name>
<dbReference type="Pfam" id="PF07004">
    <property type="entry name" value="SHIPPO-rpt"/>
    <property type="match status" value="2"/>
</dbReference>
<feature type="non-terminal residue" evidence="1">
    <location>
        <position position="124"/>
    </location>
</feature>